<dbReference type="PROSITE" id="PS51186">
    <property type="entry name" value="GNAT"/>
    <property type="match status" value="1"/>
</dbReference>
<dbReference type="EMBL" id="JAXAVU010000015">
    <property type="protein sequence ID" value="MDX8148357.1"/>
    <property type="molecule type" value="Genomic_DNA"/>
</dbReference>
<proteinExistence type="predicted"/>
<reference evidence="2 3" key="2">
    <citation type="submission" date="2023-11" db="EMBL/GenBank/DDBJ databases">
        <authorList>
            <person name="Lara A.C."/>
            <person name="Chronakova A."/>
        </authorList>
    </citation>
    <scope>NUCLEOTIDE SEQUENCE [LARGE SCALE GENOMIC DNA]</scope>
    <source>
        <strain evidence="2 3">BCCO 10_0061</strain>
    </source>
</reference>
<dbReference type="PANTHER" id="PTHR43792:SF1">
    <property type="entry name" value="N-ACETYLTRANSFERASE DOMAIN-CONTAINING PROTEIN"/>
    <property type="match status" value="1"/>
</dbReference>
<keyword evidence="2" id="KW-0808">Transferase</keyword>
<dbReference type="RefSeq" id="WP_319980348.1">
    <property type="nucleotide sequence ID" value="NZ_JAXAVU010000015.1"/>
</dbReference>
<accession>A0ABU4V9B6</accession>
<dbReference type="GO" id="GO:0016740">
    <property type="term" value="F:transferase activity"/>
    <property type="evidence" value="ECO:0007669"/>
    <property type="project" value="UniProtKB-KW"/>
</dbReference>
<sequence length="186" mass="21712">MRLDYPLKTARLHLRPFEPGDLDDFYAYRSRPEVFRYLYEESVSREECAELLAKLVSDNELTEEGQRLALAVHLPEADRVIGGAVLKWRSEKDRQGEIGYSLNPDFQGHGYASEAAGKMLELGFEQLGLHRIVAECDPRNEPSWRLMERLGMRREAHFRQNEIFKGEWGDLFVYALLEEEYERAQT</sequence>
<evidence type="ECO:0000313" key="3">
    <source>
        <dbReference type="Proteomes" id="UP001285352"/>
    </source>
</evidence>
<feature type="domain" description="N-acetyltransferase" evidence="1">
    <location>
        <begin position="12"/>
        <end position="179"/>
    </location>
</feature>
<reference evidence="2 3" key="1">
    <citation type="submission" date="2023-11" db="EMBL/GenBank/DDBJ databases">
        <title>Lentzea sokolovensis, sp. nov., Lentzea kristufkii, sp. nov., and Lentzea miocenensis, sp. nov., rare actinobacteria from Sokolov Coal Basin, Miocene lacustrine sediment, Czech Republic.</title>
        <authorList>
            <person name="Lara A."/>
            <person name="Kotroba L."/>
            <person name="Nouioui I."/>
            <person name="Neumann-Schaal M."/>
            <person name="Mast Y."/>
            <person name="Chronakova A."/>
        </authorList>
    </citation>
    <scope>NUCLEOTIDE SEQUENCE [LARGE SCALE GENOMIC DNA]</scope>
    <source>
        <strain evidence="2 3">BCCO 10_0061</strain>
    </source>
</reference>
<dbReference type="PANTHER" id="PTHR43792">
    <property type="entry name" value="GNAT FAMILY, PUTATIVE (AFU_ORTHOLOGUE AFUA_3G00765)-RELATED-RELATED"/>
    <property type="match status" value="1"/>
</dbReference>
<keyword evidence="3" id="KW-1185">Reference proteome</keyword>
<protein>
    <submittedName>
        <fullName evidence="2">GNAT family protein</fullName>
        <ecNumber evidence="2">2.-.-.-</ecNumber>
    </submittedName>
</protein>
<dbReference type="SUPFAM" id="SSF55729">
    <property type="entry name" value="Acyl-CoA N-acyltransferases (Nat)"/>
    <property type="match status" value="1"/>
</dbReference>
<dbReference type="InterPro" id="IPR051531">
    <property type="entry name" value="N-acetyltransferase"/>
</dbReference>
<name>A0ABU4V9B6_9PSEU</name>
<dbReference type="InterPro" id="IPR016181">
    <property type="entry name" value="Acyl_CoA_acyltransferase"/>
</dbReference>
<dbReference type="EC" id="2.-.-.-" evidence="2"/>
<dbReference type="CDD" id="cd04301">
    <property type="entry name" value="NAT_SF"/>
    <property type="match status" value="1"/>
</dbReference>
<comment type="caution">
    <text evidence="2">The sequence shown here is derived from an EMBL/GenBank/DDBJ whole genome shotgun (WGS) entry which is preliminary data.</text>
</comment>
<dbReference type="Proteomes" id="UP001285352">
    <property type="component" value="Unassembled WGS sequence"/>
</dbReference>
<dbReference type="Pfam" id="PF13302">
    <property type="entry name" value="Acetyltransf_3"/>
    <property type="match status" value="1"/>
</dbReference>
<dbReference type="InterPro" id="IPR000182">
    <property type="entry name" value="GNAT_dom"/>
</dbReference>
<organism evidence="2 3">
    <name type="scientific">Lentzea sokolovensis</name>
    <dbReference type="NCBI Taxonomy" id="3095429"/>
    <lineage>
        <taxon>Bacteria</taxon>
        <taxon>Bacillati</taxon>
        <taxon>Actinomycetota</taxon>
        <taxon>Actinomycetes</taxon>
        <taxon>Pseudonocardiales</taxon>
        <taxon>Pseudonocardiaceae</taxon>
        <taxon>Lentzea</taxon>
    </lineage>
</organism>
<evidence type="ECO:0000259" key="1">
    <source>
        <dbReference type="PROSITE" id="PS51186"/>
    </source>
</evidence>
<evidence type="ECO:0000313" key="2">
    <source>
        <dbReference type="EMBL" id="MDX8148357.1"/>
    </source>
</evidence>
<gene>
    <name evidence="2" type="ORF">SK854_40020</name>
</gene>
<dbReference type="Gene3D" id="3.40.630.30">
    <property type="match status" value="1"/>
</dbReference>